<dbReference type="GO" id="GO:0016491">
    <property type="term" value="F:oxidoreductase activity"/>
    <property type="evidence" value="ECO:0007669"/>
    <property type="project" value="UniProtKB-KW"/>
</dbReference>
<dbReference type="AlphaFoldDB" id="A0AAE0HTX2"/>
<dbReference type="SMART" id="SM00822">
    <property type="entry name" value="PKS_KR"/>
    <property type="match status" value="1"/>
</dbReference>
<dbReference type="InterPro" id="IPR013968">
    <property type="entry name" value="PKS_KR"/>
</dbReference>
<comment type="caution">
    <text evidence="6">The sequence shown here is derived from an EMBL/GenBank/DDBJ whole genome shotgun (WGS) entry which is preliminary data.</text>
</comment>
<dbReference type="PANTHER" id="PTHR43775">
    <property type="entry name" value="FATTY ACID SYNTHASE"/>
    <property type="match status" value="1"/>
</dbReference>
<dbReference type="PANTHER" id="PTHR43775:SF18">
    <property type="entry name" value="ENZYME, PUTATIVE (JCVI)-RELATED"/>
    <property type="match status" value="1"/>
</dbReference>
<evidence type="ECO:0000256" key="1">
    <source>
        <dbReference type="ARBA" id="ARBA00022450"/>
    </source>
</evidence>
<dbReference type="SMART" id="SM00829">
    <property type="entry name" value="PKS_ER"/>
    <property type="match status" value="1"/>
</dbReference>
<dbReference type="Pfam" id="PF08659">
    <property type="entry name" value="KR"/>
    <property type="match status" value="2"/>
</dbReference>
<dbReference type="GO" id="GO:0044550">
    <property type="term" value="P:secondary metabolite biosynthetic process"/>
    <property type="evidence" value="ECO:0007669"/>
    <property type="project" value="TreeGrafter"/>
</dbReference>
<dbReference type="InterPro" id="IPR020843">
    <property type="entry name" value="ER"/>
</dbReference>
<reference evidence="6" key="1">
    <citation type="journal article" date="2023" name="Mol. Phylogenet. Evol.">
        <title>Genome-scale phylogeny and comparative genomics of the fungal order Sordariales.</title>
        <authorList>
            <person name="Hensen N."/>
            <person name="Bonometti L."/>
            <person name="Westerberg I."/>
            <person name="Brannstrom I.O."/>
            <person name="Guillou S."/>
            <person name="Cros-Aarteil S."/>
            <person name="Calhoun S."/>
            <person name="Haridas S."/>
            <person name="Kuo A."/>
            <person name="Mondo S."/>
            <person name="Pangilinan J."/>
            <person name="Riley R."/>
            <person name="LaButti K."/>
            <person name="Andreopoulos B."/>
            <person name="Lipzen A."/>
            <person name="Chen C."/>
            <person name="Yan M."/>
            <person name="Daum C."/>
            <person name="Ng V."/>
            <person name="Clum A."/>
            <person name="Steindorff A."/>
            <person name="Ohm R.A."/>
            <person name="Martin F."/>
            <person name="Silar P."/>
            <person name="Natvig D.O."/>
            <person name="Lalanne C."/>
            <person name="Gautier V."/>
            <person name="Ament-Velasquez S.L."/>
            <person name="Kruys A."/>
            <person name="Hutchinson M.I."/>
            <person name="Powell A.J."/>
            <person name="Barry K."/>
            <person name="Miller A.N."/>
            <person name="Grigoriev I.V."/>
            <person name="Debuchy R."/>
            <person name="Gladieux P."/>
            <person name="Hiltunen Thoren M."/>
            <person name="Johannesson H."/>
        </authorList>
    </citation>
    <scope>NUCLEOTIDE SEQUENCE</scope>
    <source>
        <strain evidence="6">CBS 118394</strain>
    </source>
</reference>
<dbReference type="SUPFAM" id="SSF51735">
    <property type="entry name" value="NAD(P)-binding Rossmann-fold domains"/>
    <property type="match status" value="2"/>
</dbReference>
<dbReference type="GO" id="GO:0006633">
    <property type="term" value="P:fatty acid biosynthetic process"/>
    <property type="evidence" value="ECO:0007669"/>
    <property type="project" value="TreeGrafter"/>
</dbReference>
<dbReference type="Proteomes" id="UP001283341">
    <property type="component" value="Unassembled WGS sequence"/>
</dbReference>
<keyword evidence="1" id="KW-0596">Phosphopantetheine</keyword>
<reference evidence="6" key="2">
    <citation type="submission" date="2023-06" db="EMBL/GenBank/DDBJ databases">
        <authorList>
            <consortium name="Lawrence Berkeley National Laboratory"/>
            <person name="Haridas S."/>
            <person name="Hensen N."/>
            <person name="Bonometti L."/>
            <person name="Westerberg I."/>
            <person name="Brannstrom I.O."/>
            <person name="Guillou S."/>
            <person name="Cros-Aarteil S."/>
            <person name="Calhoun S."/>
            <person name="Kuo A."/>
            <person name="Mondo S."/>
            <person name="Pangilinan J."/>
            <person name="Riley R."/>
            <person name="Labutti K."/>
            <person name="Andreopoulos B."/>
            <person name="Lipzen A."/>
            <person name="Chen C."/>
            <person name="Yanf M."/>
            <person name="Daum C."/>
            <person name="Ng V."/>
            <person name="Clum A."/>
            <person name="Steindorff A."/>
            <person name="Ohm R."/>
            <person name="Martin F."/>
            <person name="Silar P."/>
            <person name="Natvig D."/>
            <person name="Lalanne C."/>
            <person name="Gautier V."/>
            <person name="Ament-Velasquez S.L."/>
            <person name="Kruys A."/>
            <person name="Hutchinson M.I."/>
            <person name="Powell A.J."/>
            <person name="Barry K."/>
            <person name="Miller A.N."/>
            <person name="Grigoriev I.V."/>
            <person name="Debuchy R."/>
            <person name="Gladieux P."/>
            <person name="Thoren M.H."/>
            <person name="Johannesson H."/>
        </authorList>
    </citation>
    <scope>NUCLEOTIDE SEQUENCE</scope>
    <source>
        <strain evidence="6">CBS 118394</strain>
    </source>
</reference>
<proteinExistence type="predicted"/>
<evidence type="ECO:0000259" key="5">
    <source>
        <dbReference type="SMART" id="SM00829"/>
    </source>
</evidence>
<evidence type="ECO:0000256" key="2">
    <source>
        <dbReference type="ARBA" id="ARBA00022553"/>
    </source>
</evidence>
<organism evidence="6 7">
    <name type="scientific">Apodospora peruviana</name>
    <dbReference type="NCBI Taxonomy" id="516989"/>
    <lineage>
        <taxon>Eukaryota</taxon>
        <taxon>Fungi</taxon>
        <taxon>Dikarya</taxon>
        <taxon>Ascomycota</taxon>
        <taxon>Pezizomycotina</taxon>
        <taxon>Sordariomycetes</taxon>
        <taxon>Sordariomycetidae</taxon>
        <taxon>Sordariales</taxon>
        <taxon>Lasiosphaeriaceae</taxon>
        <taxon>Apodospora</taxon>
    </lineage>
</organism>
<dbReference type="EMBL" id="JAUEDM010000009">
    <property type="protein sequence ID" value="KAK3312509.1"/>
    <property type="molecule type" value="Genomic_DNA"/>
</dbReference>
<evidence type="ECO:0000259" key="4">
    <source>
        <dbReference type="SMART" id="SM00822"/>
    </source>
</evidence>
<accession>A0AAE0HTX2</accession>
<dbReference type="CDD" id="cd05195">
    <property type="entry name" value="enoyl_red"/>
    <property type="match status" value="1"/>
</dbReference>
<feature type="domain" description="Enoyl reductase (ER)" evidence="5">
    <location>
        <begin position="1"/>
        <end position="155"/>
    </location>
</feature>
<evidence type="ECO:0000313" key="7">
    <source>
        <dbReference type="Proteomes" id="UP001283341"/>
    </source>
</evidence>
<dbReference type="Pfam" id="PF00107">
    <property type="entry name" value="ADH_zinc_N"/>
    <property type="match status" value="1"/>
</dbReference>
<keyword evidence="3" id="KW-0560">Oxidoreductase</keyword>
<dbReference type="InterPro" id="IPR050091">
    <property type="entry name" value="PKS_NRPS_Biosynth_Enz"/>
</dbReference>
<evidence type="ECO:0000313" key="6">
    <source>
        <dbReference type="EMBL" id="KAK3312509.1"/>
    </source>
</evidence>
<dbReference type="Gene3D" id="3.40.50.720">
    <property type="entry name" value="NAD(P)-binding Rossmann-like Domain"/>
    <property type="match status" value="1"/>
</dbReference>
<dbReference type="InterPro" id="IPR057326">
    <property type="entry name" value="KR_dom"/>
</dbReference>
<evidence type="ECO:0008006" key="8">
    <source>
        <dbReference type="Google" id="ProtNLM"/>
    </source>
</evidence>
<sequence length="393" mass="42600">MADIDDRKTVLIHSAAGGVGIASMQLAQYAGADVFSTVGSPDKREFIKSTFGLDDDHIFNSGNTSFGDQIMAATADRGVDIILNSLTGDMLDESFRILADGGMMVETDHLISRSLNCSRDAMSSPLTQFTSSPFTDVPNAVGFLRPGKHIGKVVISNRPNTKISVPVLRALKHLHFRDDATYLIVGGLRGLCGAVAIYLAKSGTKQLAVISRSGHTDKKSRSIVKQIKALGSNIDVLTADVTSKGEVQRAFNQTAYPRDGIIQGAMVLRMQGTWNLHEAAEKLNLELEFFTMLSSISGVIGQHEQANYAAANLFLDSFAAHRHQRGQAACSIDLGVIEDDGFIATQMRASRRSTLTAGHSRASTTGSFGRFSTFPSCSSRAIFRTRRRPLRKW</sequence>
<dbReference type="InterPro" id="IPR013149">
    <property type="entry name" value="ADH-like_C"/>
</dbReference>
<name>A0AAE0HTX2_9PEZI</name>
<dbReference type="Gene3D" id="3.90.180.10">
    <property type="entry name" value="Medium-chain alcohol dehydrogenases, catalytic domain"/>
    <property type="match status" value="1"/>
</dbReference>
<protein>
    <recommendedName>
        <fullName evidence="8">Polyketide synthase</fullName>
    </recommendedName>
</protein>
<keyword evidence="7" id="KW-1185">Reference proteome</keyword>
<dbReference type="GO" id="GO:0004312">
    <property type="term" value="F:fatty acid synthase activity"/>
    <property type="evidence" value="ECO:0007669"/>
    <property type="project" value="TreeGrafter"/>
</dbReference>
<feature type="domain" description="Ketoreductase" evidence="4">
    <location>
        <begin position="180"/>
        <end position="340"/>
    </location>
</feature>
<keyword evidence="2" id="KW-0597">Phosphoprotein</keyword>
<gene>
    <name evidence="6" type="ORF">B0H66DRAFT_399989</name>
</gene>
<evidence type="ECO:0000256" key="3">
    <source>
        <dbReference type="ARBA" id="ARBA00023002"/>
    </source>
</evidence>
<dbReference type="InterPro" id="IPR036291">
    <property type="entry name" value="NAD(P)-bd_dom_sf"/>
</dbReference>